<protein>
    <submittedName>
        <fullName evidence="1">Uncharacterized protein</fullName>
    </submittedName>
</protein>
<organism evidence="1 2">
    <name type="scientific">Leptospira alstonii serovar Sichuan str. 79601</name>
    <dbReference type="NCBI Taxonomy" id="1218565"/>
    <lineage>
        <taxon>Bacteria</taxon>
        <taxon>Pseudomonadati</taxon>
        <taxon>Spirochaetota</taxon>
        <taxon>Spirochaetia</taxon>
        <taxon>Leptospirales</taxon>
        <taxon>Leptospiraceae</taxon>
        <taxon>Leptospira</taxon>
    </lineage>
</organism>
<evidence type="ECO:0000313" key="1">
    <source>
        <dbReference type="EMBL" id="EMJ97818.1"/>
    </source>
</evidence>
<proteinExistence type="predicted"/>
<evidence type="ECO:0000313" key="2">
    <source>
        <dbReference type="Proteomes" id="UP000011988"/>
    </source>
</evidence>
<reference evidence="1 2" key="1">
    <citation type="submission" date="2013-01" db="EMBL/GenBank/DDBJ databases">
        <authorList>
            <person name="Harkins D.M."/>
            <person name="Durkin A.S."/>
            <person name="Brinkac L.M."/>
            <person name="Haft D.H."/>
            <person name="Selengut J.D."/>
            <person name="Sanka R."/>
            <person name="DePew J."/>
            <person name="Purushe J."/>
            <person name="Galloway R.L."/>
            <person name="Vinetz J.M."/>
            <person name="Sutton G.G."/>
            <person name="Nierman W.C."/>
            <person name="Fouts D.E."/>
        </authorList>
    </citation>
    <scope>NUCLEOTIDE SEQUENCE [LARGE SCALE GENOMIC DNA]</scope>
    <source>
        <strain evidence="1 2">79601</strain>
    </source>
</reference>
<dbReference type="EMBL" id="ANIK01000005">
    <property type="protein sequence ID" value="EMJ97818.1"/>
    <property type="molecule type" value="Genomic_DNA"/>
</dbReference>
<sequence>MNLFSLVYPVEKLCGSSLRMGNPFFLDRSDRKVSITKNFL</sequence>
<dbReference type="AlphaFoldDB" id="M6D989"/>
<dbReference type="Proteomes" id="UP000011988">
    <property type="component" value="Unassembled WGS sequence"/>
</dbReference>
<comment type="caution">
    <text evidence="1">The sequence shown here is derived from an EMBL/GenBank/DDBJ whole genome shotgun (WGS) entry which is preliminary data.</text>
</comment>
<gene>
    <name evidence="1" type="ORF">LEP1GSC194_0600</name>
</gene>
<name>M6D989_9LEPT</name>
<dbReference type="PATRIC" id="fig|1218565.3.peg.404"/>
<accession>M6D989</accession>